<dbReference type="PANTHER" id="PTHR37984">
    <property type="entry name" value="PROTEIN CBG26694"/>
    <property type="match status" value="1"/>
</dbReference>
<dbReference type="CDD" id="cd09274">
    <property type="entry name" value="RNase_HI_RT_Ty3"/>
    <property type="match status" value="1"/>
</dbReference>
<comment type="caution">
    <text evidence="9">The sequence shown here is derived from an EMBL/GenBank/DDBJ whole genome shotgun (WGS) entry which is preliminary data.</text>
</comment>
<feature type="compositionally biased region" description="Basic and acidic residues" evidence="7">
    <location>
        <begin position="96"/>
        <end position="107"/>
    </location>
</feature>
<feature type="region of interest" description="Disordered" evidence="7">
    <location>
        <begin position="1"/>
        <end position="34"/>
    </location>
</feature>
<protein>
    <recommendedName>
        <fullName evidence="8">Reverse transcriptase RNase H-like domain-containing protein</fullName>
    </recommendedName>
</protein>
<dbReference type="InterPro" id="IPR041373">
    <property type="entry name" value="RT_RNaseH"/>
</dbReference>
<evidence type="ECO:0000256" key="7">
    <source>
        <dbReference type="SAM" id="MobiDB-lite"/>
    </source>
</evidence>
<dbReference type="Pfam" id="PF17917">
    <property type="entry name" value="RT_RNaseH"/>
    <property type="match status" value="1"/>
</dbReference>
<accession>A0A388K3T2</accession>
<organism evidence="9 10">
    <name type="scientific">Chara braunii</name>
    <name type="common">Braun's stonewort</name>
    <dbReference type="NCBI Taxonomy" id="69332"/>
    <lineage>
        <taxon>Eukaryota</taxon>
        <taxon>Viridiplantae</taxon>
        <taxon>Streptophyta</taxon>
        <taxon>Charophyceae</taxon>
        <taxon>Charales</taxon>
        <taxon>Characeae</taxon>
        <taxon>Chara</taxon>
    </lineage>
</organism>
<name>A0A388K3T2_CHABU</name>
<keyword evidence="5" id="KW-0378">Hydrolase</keyword>
<sequence length="703" mass="79115">MVDTRTGTSTSPYTAERDAKPAAILKERREQKEAKKKALIEEQAAKLKKIEEEIAKEKVRLKKEEEEKLKAVEEEEEVEEPPLERRRTGGRGESSGTKEDQMEEKITEWVVGLSLGEEEEADEGEEKENGGGEPGRERVGGKEAKSADGDAGGPTGEDGDHGEKQRANFARELATHVGSKVKACLEGTKHYCTSAIEGAKLTAPKEEEARPQRKPVKVKFPDSYSRKKEENFDNWEANVKTYVHLQTVSPVEHVLIVVHALRVEAANFARSLCRATNCNDDLVAYSAFTPLTDFLKLLPGRFADVSHSVKASDRLQTIHSRQSKSARALKGVTDELVVLPDHGVTETQLVNLFYRAMPEQLRGHFFEKHRQPTMTYDALSREVVAFEAWSMSISTFWHKDLDKGGRTISGQLKTKDRLILTLDEGGVEEVPYEQIEWGLRKRTVTLVGGGPTLLSQLEGGRKEEVKARAKGAGPQGGVPRAIRGLAVEEENCQVGGRGQEDSKIVVIRDSATPLTLTELRSFLHLANYYRKFMRNFSTITAPLRRLLKKETIWRWDKDCTSAMKKLKQALIEYPVLKVADPSSPFVVTTDASQYGIGVVLQQDDGNGYRPVEFMSARMPLEKVVTSTYERELYSLRQALEHWKHYLLGMHFNVYSDHETLRWLKTQAKMTPKLTRWAAELDQYDFELKPVKGKYNVVADALSS</sequence>
<evidence type="ECO:0000256" key="1">
    <source>
        <dbReference type="ARBA" id="ARBA00022679"/>
    </source>
</evidence>
<feature type="compositionally biased region" description="Polar residues" evidence="7">
    <location>
        <begin position="1"/>
        <end position="13"/>
    </location>
</feature>
<keyword evidence="4" id="KW-0255">Endonuclease</keyword>
<dbReference type="AlphaFoldDB" id="A0A388K3T2"/>
<dbReference type="Gene3D" id="3.30.70.270">
    <property type="match status" value="1"/>
</dbReference>
<evidence type="ECO:0000256" key="5">
    <source>
        <dbReference type="ARBA" id="ARBA00022801"/>
    </source>
</evidence>
<evidence type="ECO:0000313" key="9">
    <source>
        <dbReference type="EMBL" id="GBG64676.1"/>
    </source>
</evidence>
<dbReference type="GO" id="GO:0003964">
    <property type="term" value="F:RNA-directed DNA polymerase activity"/>
    <property type="evidence" value="ECO:0007669"/>
    <property type="project" value="UniProtKB-KW"/>
</dbReference>
<evidence type="ECO:0000256" key="2">
    <source>
        <dbReference type="ARBA" id="ARBA00022695"/>
    </source>
</evidence>
<dbReference type="GO" id="GO:0016787">
    <property type="term" value="F:hydrolase activity"/>
    <property type="evidence" value="ECO:0007669"/>
    <property type="project" value="UniProtKB-KW"/>
</dbReference>
<dbReference type="InterPro" id="IPR043502">
    <property type="entry name" value="DNA/RNA_pol_sf"/>
</dbReference>
<feature type="domain" description="Reverse transcriptase RNase H-like" evidence="8">
    <location>
        <begin position="580"/>
        <end position="683"/>
    </location>
</feature>
<keyword evidence="10" id="KW-1185">Reference proteome</keyword>
<dbReference type="SUPFAM" id="SSF56672">
    <property type="entry name" value="DNA/RNA polymerases"/>
    <property type="match status" value="1"/>
</dbReference>
<proteinExistence type="predicted"/>
<dbReference type="Gramene" id="GBG64676">
    <property type="protein sequence ID" value="GBG64676"/>
    <property type="gene ID" value="CBR_g46218"/>
</dbReference>
<dbReference type="EMBL" id="BFEA01000053">
    <property type="protein sequence ID" value="GBG64676.1"/>
    <property type="molecule type" value="Genomic_DNA"/>
</dbReference>
<keyword evidence="3" id="KW-0540">Nuclease</keyword>
<keyword evidence="1" id="KW-0808">Transferase</keyword>
<dbReference type="FunFam" id="3.30.70.270:FF:000063">
    <property type="entry name" value="Zinc knuckle domaincontaining protein"/>
    <property type="match status" value="1"/>
</dbReference>
<dbReference type="OrthoDB" id="10047254at2759"/>
<evidence type="ECO:0000256" key="6">
    <source>
        <dbReference type="ARBA" id="ARBA00022918"/>
    </source>
</evidence>
<reference evidence="9 10" key="1">
    <citation type="journal article" date="2018" name="Cell">
        <title>The Chara Genome: Secondary Complexity and Implications for Plant Terrestrialization.</title>
        <authorList>
            <person name="Nishiyama T."/>
            <person name="Sakayama H."/>
            <person name="Vries J.D."/>
            <person name="Buschmann H."/>
            <person name="Saint-Marcoux D."/>
            <person name="Ullrich K.K."/>
            <person name="Haas F.B."/>
            <person name="Vanderstraeten L."/>
            <person name="Becker D."/>
            <person name="Lang D."/>
            <person name="Vosolsobe S."/>
            <person name="Rombauts S."/>
            <person name="Wilhelmsson P.K.I."/>
            <person name="Janitza P."/>
            <person name="Kern R."/>
            <person name="Heyl A."/>
            <person name="Rumpler F."/>
            <person name="Villalobos L.I.A.C."/>
            <person name="Clay J.M."/>
            <person name="Skokan R."/>
            <person name="Toyoda A."/>
            <person name="Suzuki Y."/>
            <person name="Kagoshima H."/>
            <person name="Schijlen E."/>
            <person name="Tajeshwar N."/>
            <person name="Catarino B."/>
            <person name="Hetherington A.J."/>
            <person name="Saltykova A."/>
            <person name="Bonnot C."/>
            <person name="Breuninger H."/>
            <person name="Symeonidi A."/>
            <person name="Radhakrishnan G.V."/>
            <person name="Van Nieuwerburgh F."/>
            <person name="Deforce D."/>
            <person name="Chang C."/>
            <person name="Karol K.G."/>
            <person name="Hedrich R."/>
            <person name="Ulvskov P."/>
            <person name="Glockner G."/>
            <person name="Delwiche C.F."/>
            <person name="Petrasek J."/>
            <person name="Van de Peer Y."/>
            <person name="Friml J."/>
            <person name="Beilby M."/>
            <person name="Dolan L."/>
            <person name="Kohara Y."/>
            <person name="Sugano S."/>
            <person name="Fujiyama A."/>
            <person name="Delaux P.-M."/>
            <person name="Quint M."/>
            <person name="TheiBen G."/>
            <person name="Hagemann M."/>
            <person name="Harholt J."/>
            <person name="Dunand C."/>
            <person name="Zachgo S."/>
            <person name="Langdale J."/>
            <person name="Maumus F."/>
            <person name="Straeten D.V.D."/>
            <person name="Gould S.B."/>
            <person name="Rensing S.A."/>
        </authorList>
    </citation>
    <scope>NUCLEOTIDE SEQUENCE [LARGE SCALE GENOMIC DNA]</scope>
    <source>
        <strain evidence="9 10">S276</strain>
    </source>
</reference>
<feature type="compositionally biased region" description="Basic and acidic residues" evidence="7">
    <location>
        <begin position="15"/>
        <end position="34"/>
    </location>
</feature>
<dbReference type="InterPro" id="IPR050951">
    <property type="entry name" value="Retrovirus_Pol_polyprotein"/>
</dbReference>
<feature type="compositionally biased region" description="Acidic residues" evidence="7">
    <location>
        <begin position="116"/>
        <end position="126"/>
    </location>
</feature>
<feature type="compositionally biased region" description="Basic and acidic residues" evidence="7">
    <location>
        <begin position="127"/>
        <end position="148"/>
    </location>
</feature>
<keyword evidence="2" id="KW-0548">Nucleotidyltransferase</keyword>
<evidence type="ECO:0000313" key="10">
    <source>
        <dbReference type="Proteomes" id="UP000265515"/>
    </source>
</evidence>
<evidence type="ECO:0000259" key="8">
    <source>
        <dbReference type="Pfam" id="PF17917"/>
    </source>
</evidence>
<gene>
    <name evidence="9" type="ORF">CBR_g46218</name>
</gene>
<dbReference type="GO" id="GO:0004519">
    <property type="term" value="F:endonuclease activity"/>
    <property type="evidence" value="ECO:0007669"/>
    <property type="project" value="UniProtKB-KW"/>
</dbReference>
<evidence type="ECO:0000256" key="4">
    <source>
        <dbReference type="ARBA" id="ARBA00022759"/>
    </source>
</evidence>
<evidence type="ECO:0000256" key="3">
    <source>
        <dbReference type="ARBA" id="ARBA00022722"/>
    </source>
</evidence>
<feature type="region of interest" description="Disordered" evidence="7">
    <location>
        <begin position="57"/>
        <end position="163"/>
    </location>
</feature>
<keyword evidence="6" id="KW-0695">RNA-directed DNA polymerase</keyword>
<dbReference type="InterPro" id="IPR043128">
    <property type="entry name" value="Rev_trsase/Diguanyl_cyclase"/>
</dbReference>
<dbReference type="Proteomes" id="UP000265515">
    <property type="component" value="Unassembled WGS sequence"/>
</dbReference>
<dbReference type="PANTHER" id="PTHR37984:SF5">
    <property type="entry name" value="PROTEIN NYNRIN-LIKE"/>
    <property type="match status" value="1"/>
</dbReference>
<feature type="compositionally biased region" description="Basic and acidic residues" evidence="7">
    <location>
        <begin position="57"/>
        <end position="72"/>
    </location>
</feature>